<dbReference type="AlphaFoldDB" id="I3SUX6"/>
<proteinExistence type="evidence at transcript level"/>
<organism evidence="1">
    <name type="scientific">Medicago truncatula</name>
    <name type="common">Barrel medic</name>
    <name type="synonym">Medicago tribuloides</name>
    <dbReference type="NCBI Taxonomy" id="3880"/>
    <lineage>
        <taxon>Eukaryota</taxon>
        <taxon>Viridiplantae</taxon>
        <taxon>Streptophyta</taxon>
        <taxon>Embryophyta</taxon>
        <taxon>Tracheophyta</taxon>
        <taxon>Spermatophyta</taxon>
        <taxon>Magnoliopsida</taxon>
        <taxon>eudicotyledons</taxon>
        <taxon>Gunneridae</taxon>
        <taxon>Pentapetalae</taxon>
        <taxon>rosids</taxon>
        <taxon>fabids</taxon>
        <taxon>Fabales</taxon>
        <taxon>Fabaceae</taxon>
        <taxon>Papilionoideae</taxon>
        <taxon>50 kb inversion clade</taxon>
        <taxon>NPAAA clade</taxon>
        <taxon>Hologalegina</taxon>
        <taxon>IRL clade</taxon>
        <taxon>Trifolieae</taxon>
        <taxon>Medicago</taxon>
    </lineage>
</organism>
<evidence type="ECO:0000313" key="1">
    <source>
        <dbReference type="EMBL" id="AFK44068.1"/>
    </source>
</evidence>
<sequence length="65" mass="7769">MENTMVTTMTTSSTSLMMNNFCPCSVMKYLVSITCHQHCLRRTLRVLQIRILSIMIMRKRRRRMI</sequence>
<protein>
    <submittedName>
        <fullName evidence="1">Uncharacterized protein</fullName>
    </submittedName>
</protein>
<accession>I3SUX6</accession>
<name>I3SUX6_MEDTR</name>
<dbReference type="EMBL" id="BT144274">
    <property type="protein sequence ID" value="AFK44068.1"/>
    <property type="molecule type" value="mRNA"/>
</dbReference>
<reference evidence="1" key="1">
    <citation type="submission" date="2012-05" db="EMBL/GenBank/DDBJ databases">
        <authorList>
            <person name="Krishnakumar V."/>
            <person name="Cheung F."/>
            <person name="Xiao Y."/>
            <person name="Chan A."/>
            <person name="Moskal W.A."/>
            <person name="Town C.D."/>
        </authorList>
    </citation>
    <scope>NUCLEOTIDE SEQUENCE</scope>
</reference>